<proteinExistence type="predicted"/>
<organism evidence="1 2">
    <name type="scientific">Naganishia adeliensis</name>
    <dbReference type="NCBI Taxonomy" id="92952"/>
    <lineage>
        <taxon>Eukaryota</taxon>
        <taxon>Fungi</taxon>
        <taxon>Dikarya</taxon>
        <taxon>Basidiomycota</taxon>
        <taxon>Agaricomycotina</taxon>
        <taxon>Tremellomycetes</taxon>
        <taxon>Filobasidiales</taxon>
        <taxon>Filobasidiaceae</taxon>
        <taxon>Naganishia</taxon>
    </lineage>
</organism>
<protein>
    <submittedName>
        <fullName evidence="1">Uncharacterized protein</fullName>
    </submittedName>
</protein>
<gene>
    <name evidence="1" type="ORF">QFC20_004739</name>
</gene>
<reference evidence="1" key="1">
    <citation type="submission" date="2023-04" db="EMBL/GenBank/DDBJ databases">
        <title>Draft Genome sequencing of Naganishia species isolated from polar environments using Oxford Nanopore Technology.</title>
        <authorList>
            <person name="Leo P."/>
            <person name="Venkateswaran K."/>
        </authorList>
    </citation>
    <scope>NUCLEOTIDE SEQUENCE</scope>
    <source>
        <strain evidence="1">MNA-CCFEE 5262</strain>
    </source>
</reference>
<dbReference type="Proteomes" id="UP001230649">
    <property type="component" value="Unassembled WGS sequence"/>
</dbReference>
<sequence>MNQMSVKAEEAEKRAEDAEEQLKTLKQELLQKEQQVTSLEHRLKTAEDESERHETALKDLKTRAEESDGHKTTGENLSRKVQMLEEELERNEKELKEVNEKLRQVDIKAEHFERAVQRAEQERDAMEKKLDEANDKLKASQKELEELVSQMDSLVSRASHRYPLLSDESTHTLLADFPSQPLPALSVSNDNVDDTHVPVTIDDTFSASNETFSVPTFQYPTVDLDPTNHTSHDDLTINPEPTTTTLLQRPSLTRRATSSFIRASTRASTVAAFPLVHAVLFVFSLLAVTSTGDFNTSTPTDEQDQATRGAVPEPDAGLEDALGSGDRSRRRYLDRRRGQQGNMANEQEHETGYHHETREQAGEEDDEGVDREAVLPGGWIDEGSSR</sequence>
<evidence type="ECO:0000313" key="1">
    <source>
        <dbReference type="EMBL" id="KAJ9103583.1"/>
    </source>
</evidence>
<evidence type="ECO:0000313" key="2">
    <source>
        <dbReference type="Proteomes" id="UP001230649"/>
    </source>
</evidence>
<keyword evidence="2" id="KW-1185">Reference proteome</keyword>
<accession>A0ACC2VVY5</accession>
<dbReference type="EMBL" id="JASBWS010000058">
    <property type="protein sequence ID" value="KAJ9103583.1"/>
    <property type="molecule type" value="Genomic_DNA"/>
</dbReference>
<comment type="caution">
    <text evidence="1">The sequence shown here is derived from an EMBL/GenBank/DDBJ whole genome shotgun (WGS) entry which is preliminary data.</text>
</comment>
<name>A0ACC2VVY5_9TREE</name>